<dbReference type="GO" id="GO:0016020">
    <property type="term" value="C:membrane"/>
    <property type="evidence" value="ECO:0007669"/>
    <property type="project" value="InterPro"/>
</dbReference>
<evidence type="ECO:0000256" key="4">
    <source>
        <dbReference type="ARBA" id="ARBA00022801"/>
    </source>
</evidence>
<keyword evidence="6 7" id="KW-0482">Metalloprotease</keyword>
<dbReference type="Gene3D" id="3.10.170.20">
    <property type="match status" value="1"/>
</dbReference>
<dbReference type="VEuPathDB" id="TriTrypDB:ADEAN_000866900"/>
<dbReference type="Proteomes" id="UP000515908">
    <property type="component" value="Chromosome 20"/>
</dbReference>
<keyword evidence="7" id="KW-0732">Signal</keyword>
<gene>
    <name evidence="8" type="ORF">ADEAN_000866900</name>
</gene>
<keyword evidence="3 7" id="KW-0479">Metal-binding</keyword>
<evidence type="ECO:0000256" key="1">
    <source>
        <dbReference type="ARBA" id="ARBA00005860"/>
    </source>
</evidence>
<dbReference type="GO" id="GO:0007155">
    <property type="term" value="P:cell adhesion"/>
    <property type="evidence" value="ECO:0007669"/>
    <property type="project" value="InterPro"/>
</dbReference>
<evidence type="ECO:0000256" key="3">
    <source>
        <dbReference type="ARBA" id="ARBA00022723"/>
    </source>
</evidence>
<evidence type="ECO:0000313" key="8">
    <source>
        <dbReference type="EMBL" id="CAD2221138.1"/>
    </source>
</evidence>
<dbReference type="SUPFAM" id="SSF55486">
    <property type="entry name" value="Metalloproteases ('zincins'), catalytic domain"/>
    <property type="match status" value="1"/>
</dbReference>
<accession>A0A7G2CMS6</accession>
<keyword evidence="5 7" id="KW-0862">Zinc</keyword>
<evidence type="ECO:0000256" key="6">
    <source>
        <dbReference type="ARBA" id="ARBA00023049"/>
    </source>
</evidence>
<feature type="chain" id="PRO_5029034964" description="Leishmanolysin-like peptidase" evidence="7">
    <location>
        <begin position="23"/>
        <end position="179"/>
    </location>
</feature>
<proteinExistence type="inferred from homology"/>
<evidence type="ECO:0000313" key="9">
    <source>
        <dbReference type="Proteomes" id="UP000515908"/>
    </source>
</evidence>
<evidence type="ECO:0000256" key="5">
    <source>
        <dbReference type="ARBA" id="ARBA00022833"/>
    </source>
</evidence>
<keyword evidence="9" id="KW-1185">Reference proteome</keyword>
<dbReference type="GO" id="GO:0046872">
    <property type="term" value="F:metal ion binding"/>
    <property type="evidence" value="ECO:0007669"/>
    <property type="project" value="UniProtKB-KW"/>
</dbReference>
<dbReference type="EMBL" id="LR877164">
    <property type="protein sequence ID" value="CAD2221138.1"/>
    <property type="molecule type" value="Genomic_DNA"/>
</dbReference>
<comment type="cofactor">
    <cofactor evidence="7">
        <name>Zn(2+)</name>
        <dbReference type="ChEBI" id="CHEBI:29105"/>
    </cofactor>
    <text evidence="7">Binds 1 zinc ion per subunit.</text>
</comment>
<protein>
    <recommendedName>
        <fullName evidence="7">Leishmanolysin-like peptidase</fullName>
        <ecNumber evidence="7">3.4.24.-</ecNumber>
    </recommendedName>
</protein>
<dbReference type="EC" id="3.4.24.-" evidence="7"/>
<name>A0A7G2CMS6_9TRYP</name>
<reference evidence="8 9" key="1">
    <citation type="submission" date="2020-08" db="EMBL/GenBank/DDBJ databases">
        <authorList>
            <person name="Newling K."/>
            <person name="Davey J."/>
            <person name="Forrester S."/>
        </authorList>
    </citation>
    <scope>NUCLEOTIDE SEQUENCE [LARGE SCALE GENOMIC DNA]</scope>
    <source>
        <strain evidence="9">Crithidia deanei Carvalho (ATCC PRA-265)</strain>
    </source>
</reference>
<dbReference type="Pfam" id="PF01457">
    <property type="entry name" value="Peptidase_M8"/>
    <property type="match status" value="1"/>
</dbReference>
<evidence type="ECO:0000256" key="7">
    <source>
        <dbReference type="RuleBase" id="RU366077"/>
    </source>
</evidence>
<keyword evidence="4 7" id="KW-0378">Hydrolase</keyword>
<sequence>MQGGISLVIIALVLLGAQSSLSHECNHEEHLLKQMQSGGIYNRASNLQQPQELSARDSSRYRPVRIKVGFDQLNDPTKYCTSASGSVTDMYGRPFDCTEINILTDEKRKIITEYLFPKATALLATKLNALPVGNLGVTAEELSGCSYFTASGDIAAKTDHDFIMLVSASPVPWVSPRRP</sequence>
<feature type="signal peptide" evidence="7">
    <location>
        <begin position="1"/>
        <end position="22"/>
    </location>
</feature>
<organism evidence="8 9">
    <name type="scientific">Angomonas deanei</name>
    <dbReference type="NCBI Taxonomy" id="59799"/>
    <lineage>
        <taxon>Eukaryota</taxon>
        <taxon>Discoba</taxon>
        <taxon>Euglenozoa</taxon>
        <taxon>Kinetoplastea</taxon>
        <taxon>Metakinetoplastina</taxon>
        <taxon>Trypanosomatida</taxon>
        <taxon>Trypanosomatidae</taxon>
        <taxon>Strigomonadinae</taxon>
        <taxon>Angomonas</taxon>
    </lineage>
</organism>
<keyword evidence="2 7" id="KW-0645">Protease</keyword>
<evidence type="ECO:0000256" key="2">
    <source>
        <dbReference type="ARBA" id="ARBA00022670"/>
    </source>
</evidence>
<dbReference type="InterPro" id="IPR001577">
    <property type="entry name" value="Peptidase_M8"/>
</dbReference>
<comment type="similarity">
    <text evidence="1 7">Belongs to the peptidase M8 family.</text>
</comment>
<dbReference type="GO" id="GO:0004222">
    <property type="term" value="F:metalloendopeptidase activity"/>
    <property type="evidence" value="ECO:0007669"/>
    <property type="project" value="UniProtKB-UniRule"/>
</dbReference>
<dbReference type="AlphaFoldDB" id="A0A7G2CMS6"/>
<dbReference type="GO" id="GO:0006508">
    <property type="term" value="P:proteolysis"/>
    <property type="evidence" value="ECO:0007669"/>
    <property type="project" value="UniProtKB-KW"/>
</dbReference>